<dbReference type="SUPFAM" id="SSF56112">
    <property type="entry name" value="Protein kinase-like (PK-like)"/>
    <property type="match status" value="1"/>
</dbReference>
<gene>
    <name evidence="2" type="ORF">SEPCBS119000_003479</name>
</gene>
<dbReference type="PROSITE" id="PS50011">
    <property type="entry name" value="PROTEIN_KINASE_DOM"/>
    <property type="match status" value="1"/>
</dbReference>
<dbReference type="EMBL" id="CAWUON010000045">
    <property type="protein sequence ID" value="CAK7269261.1"/>
    <property type="molecule type" value="Genomic_DNA"/>
</dbReference>
<reference evidence="2 3" key="1">
    <citation type="submission" date="2024-01" db="EMBL/GenBank/DDBJ databases">
        <authorList>
            <person name="Allen C."/>
            <person name="Tagirdzhanova G."/>
        </authorList>
    </citation>
    <scope>NUCLEOTIDE SEQUENCE [LARGE SCALE GENOMIC DNA]</scope>
    <source>
        <strain evidence="2 3">CBS 119000</strain>
    </source>
</reference>
<evidence type="ECO:0000259" key="1">
    <source>
        <dbReference type="PROSITE" id="PS50011"/>
    </source>
</evidence>
<dbReference type="PANTHER" id="PTHR13954">
    <property type="entry name" value="IRE1-RELATED"/>
    <property type="match status" value="1"/>
</dbReference>
<dbReference type="InterPro" id="IPR000719">
    <property type="entry name" value="Prot_kinase_dom"/>
</dbReference>
<evidence type="ECO:0000313" key="2">
    <source>
        <dbReference type="EMBL" id="CAK7269261.1"/>
    </source>
</evidence>
<dbReference type="Pfam" id="PF00069">
    <property type="entry name" value="Pkinase"/>
    <property type="match status" value="1"/>
</dbReference>
<dbReference type="Gene3D" id="1.10.510.10">
    <property type="entry name" value="Transferase(Phosphotransferase) domain 1"/>
    <property type="match status" value="1"/>
</dbReference>
<organism evidence="2 3">
    <name type="scientific">Sporothrix epigloea</name>
    <dbReference type="NCBI Taxonomy" id="1892477"/>
    <lineage>
        <taxon>Eukaryota</taxon>
        <taxon>Fungi</taxon>
        <taxon>Dikarya</taxon>
        <taxon>Ascomycota</taxon>
        <taxon>Pezizomycotina</taxon>
        <taxon>Sordariomycetes</taxon>
        <taxon>Sordariomycetidae</taxon>
        <taxon>Ophiostomatales</taxon>
        <taxon>Ophiostomataceae</taxon>
        <taxon>Sporothrix</taxon>
    </lineage>
</organism>
<keyword evidence="3" id="KW-1185">Reference proteome</keyword>
<evidence type="ECO:0000313" key="3">
    <source>
        <dbReference type="Proteomes" id="UP001642502"/>
    </source>
</evidence>
<accession>A0ABP0DNU4</accession>
<protein>
    <recommendedName>
        <fullName evidence="1">Protein kinase domain-containing protein</fullName>
    </recommendedName>
</protein>
<proteinExistence type="predicted"/>
<dbReference type="InterPro" id="IPR045133">
    <property type="entry name" value="IRE1/2-like"/>
</dbReference>
<name>A0ABP0DNU4_9PEZI</name>
<comment type="caution">
    <text evidence="2">The sequence shown here is derived from an EMBL/GenBank/DDBJ whole genome shotgun (WGS) entry which is preliminary data.</text>
</comment>
<feature type="domain" description="Protein kinase" evidence="1">
    <location>
        <begin position="15"/>
        <end position="242"/>
    </location>
</feature>
<dbReference type="PANTHER" id="PTHR13954:SF6">
    <property type="entry name" value="NON-SPECIFIC SERINE_THREONINE PROTEIN KINASE"/>
    <property type="match status" value="1"/>
</dbReference>
<dbReference type="InterPro" id="IPR011009">
    <property type="entry name" value="Kinase-like_dom_sf"/>
</dbReference>
<sequence length="242" mass="27604">MASCFLEPKDDEYVFDHSKIILRGPNDEYFYATTEEPMYKSSSIDLDKLEIFPISSDIWPRYSPHLSLAPNPPPPNSYVKKPNFVNYDENTSPQKIGDLILQEADICEILKKHPHPNVATYMGCVVQDDKIKGLCFARYAKTLSERLEMKTPFDKQRCLEEIESGIRHLHSLGLVHNDINPANIMLDDADRAVIIDFDSCQHEGEELGKKAGAISWSIEDATHARHENDFFGVSKLKEHLQL</sequence>
<dbReference type="Proteomes" id="UP001642502">
    <property type="component" value="Unassembled WGS sequence"/>
</dbReference>